<evidence type="ECO:0000313" key="2">
    <source>
        <dbReference type="EMBL" id="MBT2134461.1"/>
    </source>
</evidence>
<feature type="signal peptide" evidence="1">
    <location>
        <begin position="1"/>
        <end position="30"/>
    </location>
</feature>
<keyword evidence="3" id="KW-1185">Reference proteome</keyword>
<feature type="chain" id="PRO_5047291104" evidence="1">
    <location>
        <begin position="31"/>
        <end position="230"/>
    </location>
</feature>
<dbReference type="Proteomes" id="UP000811255">
    <property type="component" value="Unassembled WGS sequence"/>
</dbReference>
<gene>
    <name evidence="2" type="ORF">KK137_08965</name>
</gene>
<proteinExistence type="predicted"/>
<keyword evidence="1" id="KW-0732">Signal</keyword>
<organism evidence="2 3">
    <name type="scientific">Croceibacterium selenioxidans</name>
    <dbReference type="NCBI Taxonomy" id="2838833"/>
    <lineage>
        <taxon>Bacteria</taxon>
        <taxon>Pseudomonadati</taxon>
        <taxon>Pseudomonadota</taxon>
        <taxon>Alphaproteobacteria</taxon>
        <taxon>Sphingomonadales</taxon>
        <taxon>Erythrobacteraceae</taxon>
        <taxon>Croceibacterium</taxon>
    </lineage>
</organism>
<accession>A0ABS5W4N5</accession>
<dbReference type="EMBL" id="JAHFVK010000001">
    <property type="protein sequence ID" value="MBT2134461.1"/>
    <property type="molecule type" value="Genomic_DNA"/>
</dbReference>
<evidence type="ECO:0000313" key="3">
    <source>
        <dbReference type="Proteomes" id="UP000811255"/>
    </source>
</evidence>
<sequence length="230" mass="23381">MFACRFNRSWLWAGLLLGSTAPGLSPALHAETSPFPAQARVADGELDRMRGGFLLPNGMDVAVGIDIQTLVNGTLALRTVLNTANSGLPVVFTGTGGAPATAGGEGPSTVVPGVGVVRVVDGPAAPAEAGAGQEQVTLTPNGPAVQTPAGLVQLAKDETGSIVALSGNSLELRHIIGNFTGTLIANTANDRSIDTVVTLNIDLKNSAVPVGNAMLRWESVAADIVGRSIR</sequence>
<comment type="caution">
    <text evidence="2">The sequence shown here is derived from an EMBL/GenBank/DDBJ whole genome shotgun (WGS) entry which is preliminary data.</text>
</comment>
<reference evidence="2 3" key="1">
    <citation type="submission" date="2021-05" db="EMBL/GenBank/DDBJ databases">
        <title>Croceibacterium sp. LX-88 genome sequence.</title>
        <authorList>
            <person name="Luo X."/>
        </authorList>
    </citation>
    <scope>NUCLEOTIDE SEQUENCE [LARGE SCALE GENOMIC DNA]</scope>
    <source>
        <strain evidence="2 3">LX-88</strain>
    </source>
</reference>
<name>A0ABS5W4N5_9SPHN</name>
<evidence type="ECO:0000256" key="1">
    <source>
        <dbReference type="SAM" id="SignalP"/>
    </source>
</evidence>
<dbReference type="RefSeq" id="WP_214535826.1">
    <property type="nucleotide sequence ID" value="NZ_JAHFVK010000001.1"/>
</dbReference>
<protein>
    <submittedName>
        <fullName evidence="2">Uncharacterized protein</fullName>
    </submittedName>
</protein>